<protein>
    <recommendedName>
        <fullName evidence="3">Fibrinogen C-terminal domain-containing protein</fullName>
    </recommendedName>
</protein>
<feature type="domain" description="Fibrinogen C-terminal" evidence="3">
    <location>
        <begin position="48"/>
        <end position="258"/>
    </location>
</feature>
<dbReference type="PROSITE" id="PS00514">
    <property type="entry name" value="FIBRINOGEN_C_1"/>
    <property type="match status" value="1"/>
</dbReference>
<evidence type="ECO:0000313" key="4">
    <source>
        <dbReference type="EMBL" id="CAL1535939.1"/>
    </source>
</evidence>
<gene>
    <name evidence="4" type="ORF">GSLYS_00009880001</name>
</gene>
<sequence length="259" mass="29873">MMNLRILLVLLLLAATCRSHTNFFYHPRPPPTPKTSLFARPNIPETYRKTAVLPQSCRDAQIGVSPRRVVVLADGYEVMCDLTTDGGGWTVIQRRANGQTNFTRGWHDYKYGFGDYDNGEFYLGNEYIHHVTSARRYELRIEMEWKGVKKFAEYAYFRVNGEQEFYRLHVGGFLGNVGDSFSPVHSGREFSTFDRDNDNHEINCAERFHGGWWYNACHTANLNGVWGVKDTGEGINWMSFTGYRSSLAFCEMKIRPVQH</sequence>
<dbReference type="InterPro" id="IPR050373">
    <property type="entry name" value="Fibrinogen_C-term_domain"/>
</dbReference>
<keyword evidence="1" id="KW-1015">Disulfide bond</keyword>
<dbReference type="Pfam" id="PF00147">
    <property type="entry name" value="Fibrinogen_C"/>
    <property type="match status" value="1"/>
</dbReference>
<accession>A0AAV2HPE6</accession>
<dbReference type="EMBL" id="CAXITT010000215">
    <property type="protein sequence ID" value="CAL1535939.1"/>
    <property type="molecule type" value="Genomic_DNA"/>
</dbReference>
<comment type="caution">
    <text evidence="4">The sequence shown here is derived from an EMBL/GenBank/DDBJ whole genome shotgun (WGS) entry which is preliminary data.</text>
</comment>
<dbReference type="InterPro" id="IPR014716">
    <property type="entry name" value="Fibrinogen_a/b/g_C_1"/>
</dbReference>
<keyword evidence="2" id="KW-0732">Signal</keyword>
<evidence type="ECO:0000256" key="1">
    <source>
        <dbReference type="ARBA" id="ARBA00023157"/>
    </source>
</evidence>
<dbReference type="PANTHER" id="PTHR19143">
    <property type="entry name" value="FIBRINOGEN/TENASCIN/ANGIOPOEITIN"/>
    <property type="match status" value="1"/>
</dbReference>
<dbReference type="SMART" id="SM00186">
    <property type="entry name" value="FBG"/>
    <property type="match status" value="1"/>
</dbReference>
<dbReference type="GO" id="GO:0005615">
    <property type="term" value="C:extracellular space"/>
    <property type="evidence" value="ECO:0007669"/>
    <property type="project" value="TreeGrafter"/>
</dbReference>
<name>A0AAV2HPE6_LYMST</name>
<feature type="chain" id="PRO_5043584482" description="Fibrinogen C-terminal domain-containing protein" evidence="2">
    <location>
        <begin position="20"/>
        <end position="259"/>
    </location>
</feature>
<dbReference type="PROSITE" id="PS51406">
    <property type="entry name" value="FIBRINOGEN_C_2"/>
    <property type="match status" value="1"/>
</dbReference>
<evidence type="ECO:0000256" key="2">
    <source>
        <dbReference type="SAM" id="SignalP"/>
    </source>
</evidence>
<dbReference type="SUPFAM" id="SSF56496">
    <property type="entry name" value="Fibrinogen C-terminal domain-like"/>
    <property type="match status" value="1"/>
</dbReference>
<dbReference type="InterPro" id="IPR020837">
    <property type="entry name" value="Fibrinogen_CS"/>
</dbReference>
<dbReference type="CDD" id="cd00087">
    <property type="entry name" value="FReD"/>
    <property type="match status" value="1"/>
</dbReference>
<dbReference type="Gene3D" id="3.90.215.10">
    <property type="entry name" value="Gamma Fibrinogen, chain A, domain 1"/>
    <property type="match status" value="1"/>
</dbReference>
<dbReference type="InterPro" id="IPR002181">
    <property type="entry name" value="Fibrinogen_a/b/g_C_dom"/>
</dbReference>
<organism evidence="4 5">
    <name type="scientific">Lymnaea stagnalis</name>
    <name type="common">Great pond snail</name>
    <name type="synonym">Helix stagnalis</name>
    <dbReference type="NCBI Taxonomy" id="6523"/>
    <lineage>
        <taxon>Eukaryota</taxon>
        <taxon>Metazoa</taxon>
        <taxon>Spiralia</taxon>
        <taxon>Lophotrochozoa</taxon>
        <taxon>Mollusca</taxon>
        <taxon>Gastropoda</taxon>
        <taxon>Heterobranchia</taxon>
        <taxon>Euthyneura</taxon>
        <taxon>Panpulmonata</taxon>
        <taxon>Hygrophila</taxon>
        <taxon>Lymnaeoidea</taxon>
        <taxon>Lymnaeidae</taxon>
        <taxon>Lymnaea</taxon>
    </lineage>
</organism>
<reference evidence="4 5" key="1">
    <citation type="submission" date="2024-04" db="EMBL/GenBank/DDBJ databases">
        <authorList>
            <consortium name="Genoscope - CEA"/>
            <person name="William W."/>
        </authorList>
    </citation>
    <scope>NUCLEOTIDE SEQUENCE [LARGE SCALE GENOMIC DNA]</scope>
</reference>
<dbReference type="AlphaFoldDB" id="A0AAV2HPE6"/>
<proteinExistence type="predicted"/>
<evidence type="ECO:0000313" key="5">
    <source>
        <dbReference type="Proteomes" id="UP001497497"/>
    </source>
</evidence>
<dbReference type="InterPro" id="IPR036056">
    <property type="entry name" value="Fibrinogen-like_C"/>
</dbReference>
<feature type="signal peptide" evidence="2">
    <location>
        <begin position="1"/>
        <end position="19"/>
    </location>
</feature>
<keyword evidence="5" id="KW-1185">Reference proteome</keyword>
<evidence type="ECO:0000259" key="3">
    <source>
        <dbReference type="PROSITE" id="PS51406"/>
    </source>
</evidence>
<dbReference type="Proteomes" id="UP001497497">
    <property type="component" value="Unassembled WGS sequence"/>
</dbReference>